<dbReference type="RefSeq" id="WP_279298114.1">
    <property type="nucleotide sequence ID" value="NZ_JAOTIF010000014.1"/>
</dbReference>
<reference evidence="3" key="1">
    <citation type="submission" date="2022-09" db="EMBL/GenBank/DDBJ databases">
        <authorList>
            <person name="Yuan C."/>
            <person name="Ke Z."/>
        </authorList>
    </citation>
    <scope>NUCLEOTIDE SEQUENCE</scope>
    <source>
        <strain evidence="3">LB-8</strain>
    </source>
</reference>
<dbReference type="EMBL" id="JAOTIF010000014">
    <property type="protein sequence ID" value="MCU7550675.1"/>
    <property type="molecule type" value="Genomic_DNA"/>
</dbReference>
<feature type="transmembrane region" description="Helical" evidence="1">
    <location>
        <begin position="64"/>
        <end position="85"/>
    </location>
</feature>
<dbReference type="Pfam" id="PF09925">
    <property type="entry name" value="DUF2157"/>
    <property type="match status" value="1"/>
</dbReference>
<feature type="transmembrane region" description="Helical" evidence="1">
    <location>
        <begin position="131"/>
        <end position="150"/>
    </location>
</feature>
<evidence type="ECO:0000256" key="1">
    <source>
        <dbReference type="SAM" id="Phobius"/>
    </source>
</evidence>
<dbReference type="Proteomes" id="UP001155483">
    <property type="component" value="Unassembled WGS sequence"/>
</dbReference>
<dbReference type="AlphaFoldDB" id="A0A9X2XXC2"/>
<protein>
    <submittedName>
        <fullName evidence="3">DUF2157 domain-containing protein</fullName>
    </submittedName>
</protein>
<sequence length="328" mass="37084">MDSSLFEKLHTEGNLTDASLQRVRAHASSGLFSVHWELKTLLYCGVLLLTTGLGVLVYKNIDIISHQVLLMLIALVCASSFFYCFQTKAPFSTGKVTSPHAFFDYILLLGCLTFLMLTGYLQAQYNLFGNRYGLMTFIPLVVLFSSAYYFDHLGILSLAITNLAAWVGITVTPSKILADNDFNSSTLIISGLLLGSLLLVVAILTRRYSIKPHFAFTYTNFGAHLAFISCLAGLFHFESVYFLWFLLLLGLAWVFYQKSLQERSFYYLLILTLYTYIGLSYVIVRFLLEGNFSESGLYLVFMYFISSSIGIILFLIKMNKKLKHHDSI</sequence>
<feature type="transmembrane region" description="Helical" evidence="1">
    <location>
        <begin position="265"/>
        <end position="284"/>
    </location>
</feature>
<feature type="transmembrane region" description="Helical" evidence="1">
    <location>
        <begin position="241"/>
        <end position="256"/>
    </location>
</feature>
<evidence type="ECO:0000313" key="3">
    <source>
        <dbReference type="EMBL" id="MCU7550675.1"/>
    </source>
</evidence>
<feature type="transmembrane region" description="Helical" evidence="1">
    <location>
        <begin position="296"/>
        <end position="316"/>
    </location>
</feature>
<keyword evidence="1" id="KW-0812">Transmembrane</keyword>
<organism evidence="3 4">
    <name type="scientific">Paraflavisolibacter caeni</name>
    <dbReference type="NCBI Taxonomy" id="2982496"/>
    <lineage>
        <taxon>Bacteria</taxon>
        <taxon>Pseudomonadati</taxon>
        <taxon>Bacteroidota</taxon>
        <taxon>Chitinophagia</taxon>
        <taxon>Chitinophagales</taxon>
        <taxon>Chitinophagaceae</taxon>
        <taxon>Paraflavisolibacter</taxon>
    </lineage>
</organism>
<name>A0A9X2XXC2_9BACT</name>
<evidence type="ECO:0000259" key="2">
    <source>
        <dbReference type="Pfam" id="PF09925"/>
    </source>
</evidence>
<feature type="transmembrane region" description="Helical" evidence="1">
    <location>
        <begin position="216"/>
        <end position="235"/>
    </location>
</feature>
<keyword evidence="4" id="KW-1185">Reference proteome</keyword>
<feature type="transmembrane region" description="Helical" evidence="1">
    <location>
        <begin position="40"/>
        <end position="58"/>
    </location>
</feature>
<accession>A0A9X2XXC2</accession>
<gene>
    <name evidence="3" type="ORF">OCK74_16265</name>
</gene>
<feature type="domain" description="DUF2157" evidence="2">
    <location>
        <begin position="9"/>
        <end position="152"/>
    </location>
</feature>
<reference evidence="3" key="2">
    <citation type="submission" date="2023-04" db="EMBL/GenBank/DDBJ databases">
        <title>Paracnuella aquatica gen. nov., sp. nov., a member of the family Chitinophagaceae isolated from a hot spring.</title>
        <authorList>
            <person name="Wang C."/>
        </authorList>
    </citation>
    <scope>NUCLEOTIDE SEQUENCE</scope>
    <source>
        <strain evidence="3">LB-8</strain>
    </source>
</reference>
<proteinExistence type="predicted"/>
<evidence type="ECO:0000313" key="4">
    <source>
        <dbReference type="Proteomes" id="UP001155483"/>
    </source>
</evidence>
<keyword evidence="1" id="KW-1133">Transmembrane helix</keyword>
<feature type="transmembrane region" description="Helical" evidence="1">
    <location>
        <begin position="185"/>
        <end position="204"/>
    </location>
</feature>
<dbReference type="InterPro" id="IPR018677">
    <property type="entry name" value="DUF2157"/>
</dbReference>
<feature type="transmembrane region" description="Helical" evidence="1">
    <location>
        <begin position="105"/>
        <end position="125"/>
    </location>
</feature>
<comment type="caution">
    <text evidence="3">The sequence shown here is derived from an EMBL/GenBank/DDBJ whole genome shotgun (WGS) entry which is preliminary data.</text>
</comment>
<keyword evidence="1" id="KW-0472">Membrane</keyword>